<keyword evidence="1" id="KW-1133">Transmembrane helix</keyword>
<feature type="transmembrane region" description="Helical" evidence="1">
    <location>
        <begin position="319"/>
        <end position="342"/>
    </location>
</feature>
<dbReference type="InterPro" id="IPR025291">
    <property type="entry name" value="DUF4153"/>
</dbReference>
<evidence type="ECO:0000256" key="1">
    <source>
        <dbReference type="SAM" id="Phobius"/>
    </source>
</evidence>
<proteinExistence type="predicted"/>
<evidence type="ECO:0000313" key="2">
    <source>
        <dbReference type="EMBL" id="QIG80990.1"/>
    </source>
</evidence>
<dbReference type="Proteomes" id="UP000501568">
    <property type="component" value="Chromosome"/>
</dbReference>
<name>A0A6G6Y7U6_9SPHN</name>
<feature type="transmembrane region" description="Helical" evidence="1">
    <location>
        <begin position="18"/>
        <end position="35"/>
    </location>
</feature>
<feature type="transmembrane region" description="Helical" evidence="1">
    <location>
        <begin position="183"/>
        <end position="201"/>
    </location>
</feature>
<keyword evidence="3" id="KW-1185">Reference proteome</keyword>
<feature type="transmembrane region" description="Helical" evidence="1">
    <location>
        <begin position="70"/>
        <end position="89"/>
    </location>
</feature>
<reference evidence="2 3" key="1">
    <citation type="submission" date="2020-02" db="EMBL/GenBank/DDBJ databases">
        <authorList>
            <person name="Zheng R.K."/>
            <person name="Sun C.M."/>
        </authorList>
    </citation>
    <scope>NUCLEOTIDE SEQUENCE [LARGE SCALE GENOMIC DNA]</scope>
    <source>
        <strain evidence="3">zrk23</strain>
    </source>
</reference>
<gene>
    <name evidence="2" type="ORF">G5C33_15125</name>
</gene>
<protein>
    <submittedName>
        <fullName evidence="2">DUF4153 domain-containing protein</fullName>
    </submittedName>
</protein>
<feature type="transmembrane region" description="Helical" evidence="1">
    <location>
        <begin position="354"/>
        <end position="375"/>
    </location>
</feature>
<keyword evidence="1" id="KW-0812">Transmembrane</keyword>
<dbReference type="AlphaFoldDB" id="A0A6G6Y7U6"/>
<keyword evidence="1" id="KW-0472">Membrane</keyword>
<dbReference type="EMBL" id="CP049109">
    <property type="protein sequence ID" value="QIG80990.1"/>
    <property type="molecule type" value="Genomic_DNA"/>
</dbReference>
<feature type="transmembrane region" description="Helical" evidence="1">
    <location>
        <begin position="41"/>
        <end position="63"/>
    </location>
</feature>
<feature type="transmembrane region" description="Helical" evidence="1">
    <location>
        <begin position="101"/>
        <end position="119"/>
    </location>
</feature>
<accession>A0A6G6Y7U6</accession>
<feature type="transmembrane region" description="Helical" evidence="1">
    <location>
        <begin position="213"/>
        <end position="238"/>
    </location>
</feature>
<dbReference type="Pfam" id="PF13687">
    <property type="entry name" value="DUF4153"/>
    <property type="match status" value="1"/>
</dbReference>
<dbReference type="KEGG" id="spzr:G5C33_15125"/>
<feature type="transmembrane region" description="Helical" evidence="1">
    <location>
        <begin position="250"/>
        <end position="271"/>
    </location>
</feature>
<organism evidence="2 3">
    <name type="scientific">Stakelama tenebrarum</name>
    <dbReference type="NCBI Taxonomy" id="2711215"/>
    <lineage>
        <taxon>Bacteria</taxon>
        <taxon>Pseudomonadati</taxon>
        <taxon>Pseudomonadota</taxon>
        <taxon>Alphaproteobacteria</taxon>
        <taxon>Sphingomonadales</taxon>
        <taxon>Sphingomonadaceae</taxon>
        <taxon>Stakelama</taxon>
    </lineage>
</organism>
<sequence>MEDESAEARDGQWPVRPMLLGLLGLVAGIISYFLIGRDWNSAPTTLELTATTFVVVAAGLVGFTLERRAILSALVFSVVWGAVAALVAYWNGSPSGWDAMAGWRVVSLALAAGIAAPFYQTARDAGGMVFDYRETHDHAWTNVVLFCASWLFVLVVFLLLVLLDQLFRLIGIHWIGDLLGKHWFGMSYLGAAFGLGLGLLQEHVAVVRMVQRVVARVLAVLAPVLGIGLVLFLAALPFTGLGALWDATRWPTGTLLTCVVGALILANGVIGNDADQEAAARPLRWGALALALTMLPLSVVAACATYLRIDQYGLTPERLWAATFVAIACAYGLAYLVSFATARAAWMARVRTSNLWLAAGLCVLALFLATPLAAFQSLSTRDQVARLQSGRISADKFDWAALAFDFGEPGRKALARLGESDKAEVRSAAKEALAWKNRWEGVQEQAASENTQQAMAKLRVLPQDAAVPEALQALVGTSWPCSLGGGCTLLFSEGGSEAFLFSGSCYPAPVEQEAGADERRPLASAVVEGAPPYGCEPIPFRKGEEGWVRADQGPDRYTDAQKARLREGFERGDIEIRTVESRQLFVGGEPVGEPFE</sequence>
<feature type="transmembrane region" description="Helical" evidence="1">
    <location>
        <begin position="283"/>
        <end position="307"/>
    </location>
</feature>
<feature type="transmembrane region" description="Helical" evidence="1">
    <location>
        <begin position="140"/>
        <end position="163"/>
    </location>
</feature>
<evidence type="ECO:0000313" key="3">
    <source>
        <dbReference type="Proteomes" id="UP000501568"/>
    </source>
</evidence>